<gene>
    <name evidence="1" type="ORF">AT274_23435</name>
    <name evidence="2" type="ORF">BKK64_07135</name>
</gene>
<protein>
    <submittedName>
        <fullName evidence="1">Uncharacterized protein</fullName>
    </submittedName>
</protein>
<dbReference type="AlphaFoldDB" id="A0A150AZI7"/>
<accession>A0A150AZI7</accession>
<evidence type="ECO:0000313" key="4">
    <source>
        <dbReference type="Proteomes" id="UP000184161"/>
    </source>
</evidence>
<comment type="caution">
    <text evidence="1">The sequence shown here is derived from an EMBL/GenBank/DDBJ whole genome shotgun (WGS) entry which is preliminary data.</text>
</comment>
<organism evidence="1 3">
    <name type="scientific">Bacillus cereus</name>
    <dbReference type="NCBI Taxonomy" id="1396"/>
    <lineage>
        <taxon>Bacteria</taxon>
        <taxon>Bacillati</taxon>
        <taxon>Bacillota</taxon>
        <taxon>Bacilli</taxon>
        <taxon>Bacillales</taxon>
        <taxon>Bacillaceae</taxon>
        <taxon>Bacillus</taxon>
        <taxon>Bacillus cereus group</taxon>
    </lineage>
</organism>
<sequence length="197" mass="22228">MSKIKRYSFPPLIENTEKSILKQSKSLIPQKEIEMGTLMNLLTSVHPPIESITIGHGRDNVSKEIAYAIAELWETKGGSEGKGGYVLNIVDWPEEAASWLRPAIRFTNGEPDAWIVTGTLLGWIQMCRRLYKDTNWNAQRTFSFSSLATPHMLKFAGESIDGLSILEGMRGSLPYGGMWYIENGKIHKNFESNITYK</sequence>
<dbReference type="RefSeq" id="WP_061654152.1">
    <property type="nucleotide sequence ID" value="NZ_AP024504.2"/>
</dbReference>
<evidence type="ECO:0000313" key="1">
    <source>
        <dbReference type="EMBL" id="KXX89240.1"/>
    </source>
</evidence>
<dbReference type="PATRIC" id="fig|1396.607.peg.2262"/>
<evidence type="ECO:0000313" key="3">
    <source>
        <dbReference type="Proteomes" id="UP000075591"/>
    </source>
</evidence>
<dbReference type="EMBL" id="MLYK01000019">
    <property type="protein sequence ID" value="OJS96583.1"/>
    <property type="molecule type" value="Genomic_DNA"/>
</dbReference>
<dbReference type="Proteomes" id="UP000075591">
    <property type="component" value="Unassembled WGS sequence"/>
</dbReference>
<reference evidence="1 3" key="1">
    <citation type="submission" date="2015-12" db="EMBL/GenBank/DDBJ databases">
        <title>Bacillus cereus Group isolate.</title>
        <authorList>
            <person name="Kovac J."/>
        </authorList>
    </citation>
    <scope>NUCLEOTIDE SEQUENCE [LARGE SCALE GENOMIC DNA]</scope>
    <source>
        <strain evidence="1 3">FSL W8-0275</strain>
    </source>
</reference>
<dbReference type="EMBL" id="LOMT01000127">
    <property type="protein sequence ID" value="KXX89240.1"/>
    <property type="molecule type" value="Genomic_DNA"/>
</dbReference>
<dbReference type="Proteomes" id="UP000184161">
    <property type="component" value="Unassembled WGS sequence"/>
</dbReference>
<evidence type="ECO:0000313" key="2">
    <source>
        <dbReference type="EMBL" id="OJS96583.1"/>
    </source>
</evidence>
<name>A0A150AZI7_BACCE</name>
<reference evidence="2 4" key="2">
    <citation type="submission" date="2016-10" db="EMBL/GenBank/DDBJ databases">
        <title>Draft Genome Sequence of one Bacillus cereus strain isolated from pooled breast milk.</title>
        <authorList>
            <person name="Woudstra C."/>
            <person name="Chamoin A."/>
            <person name="Gentil S."/>
            <person name="Rambeloson T."/>
            <person name="Delannoye S."/>
            <person name="Heinnekine J.A."/>
            <person name="Herbin S."/>
            <person name="Fach P."/>
        </authorList>
    </citation>
    <scope>NUCLEOTIDE SEQUENCE [LARGE SCALE GENOMIC DNA]</scope>
    <source>
        <strain evidence="2 4">16SBCL1279</strain>
    </source>
</reference>
<proteinExistence type="predicted"/>